<dbReference type="GO" id="GO:0000139">
    <property type="term" value="C:Golgi membrane"/>
    <property type="evidence" value="ECO:0007669"/>
    <property type="project" value="InterPro"/>
</dbReference>
<evidence type="ECO:0000313" key="12">
    <source>
        <dbReference type="EMBL" id="CAG9808810.1"/>
    </source>
</evidence>
<feature type="coiled-coil region" evidence="9">
    <location>
        <begin position="1124"/>
        <end position="1151"/>
    </location>
</feature>
<evidence type="ECO:0000256" key="1">
    <source>
        <dbReference type="ARBA" id="ARBA00004479"/>
    </source>
</evidence>
<evidence type="ECO:0000256" key="8">
    <source>
        <dbReference type="PROSITE-ProRule" id="PRU00622"/>
    </source>
</evidence>
<dbReference type="EMBL" id="OU895879">
    <property type="protein sequence ID" value="CAG9808810.1"/>
    <property type="molecule type" value="Genomic_DNA"/>
</dbReference>
<feature type="transmembrane region" description="Helical" evidence="10">
    <location>
        <begin position="1623"/>
        <end position="1643"/>
    </location>
</feature>
<dbReference type="InterPro" id="IPR039728">
    <property type="entry name" value="GLG1"/>
</dbReference>
<comment type="subcellular location">
    <subcellularLocation>
        <location evidence="1">Membrane</location>
        <topology evidence="1">Single-pass type I membrane protein</topology>
    </subcellularLocation>
</comment>
<keyword evidence="5 10" id="KW-1133">Transmembrane helix</keyword>
<sequence length="1655" mass="190513">MTIKFNIIVILSSSYLITFSLTASTTPNYKVNSAILIPEDVAKKWENLCKHLTLMIVDGNNYRNRQINVAIYLLNINNFAFNYDGFYRTFQKYADYRIIVSVHDITSTKIKEIQTDYMILLIHENAIEYEKFFKKYFIKLRPERSTKIIAILNTRYSLNNLKIVWNALTEKKYFNLYPISHLNSGHFDVLRTTFGMATQKGLKISLEISHHKRFMSTREIIKGDEMKAINVVFFDSYPLAFVKNDTIIGADGNLILEFSKKLQIPFNVVNKNTSYPTATVINNYMHHIGEISIYTKIQLRSENIKIVWLNEVHGLCILIPRNIPISVYENFKLPLDTFTIIAAIISTLSVITCWKFITNEMSISSILCAVGEIILNVGASGIERLTFRENILIYCFIFSSFILASFYESIFISFMLAESSMRSAMSLEELNGSNTKFYSYFEDNLAVHNNFALIRKDLIMNYVKFNDLNSLTVPQNLDVNLVYMIACDYAEVFLSSSRNYQDGRRLYDKIALTQPYKTYNINSGFFYIDDFFDFVQRFIESGIYKFWSLKNFDSSNCLAENANENSNKRETIEFQDLGLPIVLILKRQNLLDDPSCPQLKNLCSNLGSNSEDLLVLECIDTFQTSEFDVTVDAQCQHSIYSRKLELMNDRNIYELLEKSCTKDIQSLNSICKPEDHEYSGKYLSCVLDNRDIIKDLICKGQITRIESVAFSDYRLISKFLQSCSNDIEKSGCGRLTNRNSKSTQGDTLSCLQMSIADLSNECKKEIYHISELQADNIKFDRQIYMSCNSDVKKFCSDMRGYDIYKCLMKNKNSPQMSKKCENQLSRRSSLIAQDYRISRGLAKACKEDIKLNHCRKGTSDDKDVRLAQILLCLEAAHKNNTKLLPDCLAEIFDHRKMLMEDYKLSPEIIIDCADELNRFCQETEGSQTIHCLMEHAKPRRKKELRVSSQCLRAVENLVKVTDVSEDWRVDPVLRKVCKTVVDTACGNDIDGNSRVMSCLMEKLGTKYMTPPCETALLQIQYFTARDYKLDAMLYQQCKDDAIRFCHAKKTWADVENEQMDPERGPTILPCLHRYAYHPDPKMQLSQKCFTEIKRVMRQRAISVDLIPEVEDVCLDDLAEFCFDKTQKGEEMECLQQHLEELTKDCKKAVSSYTEEQSAHIELNPLIRSACSDALEKYCGNILSGQVEGDVMECLIALKNDVLKPNVKCRAAIEHFQLISLKNYVFTHKFKEACKPYVNRYCPNSTTKYDVIACLSEIMAKDTIKDHKHSLPKQCREQVRSQLQQQRENIDFDPKLKNVCIKDIKTFCSEIPANSGQVLECLTSNQHKLSTNCKHALFAIKKSELTDSKTDYVLMNTCRGMLKQYCDGIEDANVLKCLKLHKDENMFDKKCHMVVVNRLILQNQDYRFNPDLQQACSKDIADYCTRIVVEAKENEEMNGKVINCLKQKFREGKLLTKCEKQMTVILHDQALNYKLNPLLATVCKSEIDILCKVDDDNDEEGQVEECLKRQFLGKKIITKECKIEVATLIQEAKADIHVDPILLKACTVDLLKYCSNVESGNGRQLKCLQIILNDETKSKALEDDCREKLQQRVEMFHNAAAVAPQAESLSDLYETVVASPARRYFMIVMFTFVGFIFIIGLFFGRATRKHIALKNK</sequence>
<feature type="signal peptide" evidence="11">
    <location>
        <begin position="1"/>
        <end position="22"/>
    </location>
</feature>
<dbReference type="Proteomes" id="UP001153620">
    <property type="component" value="Chromosome 3"/>
</dbReference>
<evidence type="ECO:0000256" key="11">
    <source>
        <dbReference type="SAM" id="SignalP"/>
    </source>
</evidence>
<keyword evidence="7" id="KW-0325">Glycoprotein</keyword>
<reference evidence="12" key="2">
    <citation type="submission" date="2022-10" db="EMBL/GenBank/DDBJ databases">
        <authorList>
            <consortium name="ENA_rothamsted_submissions"/>
            <consortium name="culmorum"/>
            <person name="King R."/>
        </authorList>
    </citation>
    <scope>NUCLEOTIDE SEQUENCE</scope>
</reference>
<feature type="repeat" description="Cys-rich GLG1" evidence="8">
    <location>
        <begin position="882"/>
        <end position="940"/>
    </location>
</feature>
<accession>A0A9N9S3J7</accession>
<name>A0A9N9S3J7_9DIPT</name>
<organism evidence="12 13">
    <name type="scientific">Chironomus riparius</name>
    <dbReference type="NCBI Taxonomy" id="315576"/>
    <lineage>
        <taxon>Eukaryota</taxon>
        <taxon>Metazoa</taxon>
        <taxon>Ecdysozoa</taxon>
        <taxon>Arthropoda</taxon>
        <taxon>Hexapoda</taxon>
        <taxon>Insecta</taxon>
        <taxon>Pterygota</taxon>
        <taxon>Neoptera</taxon>
        <taxon>Endopterygota</taxon>
        <taxon>Diptera</taxon>
        <taxon>Nematocera</taxon>
        <taxon>Chironomoidea</taxon>
        <taxon>Chironomidae</taxon>
        <taxon>Chironominae</taxon>
        <taxon>Chironomus</taxon>
    </lineage>
</organism>
<evidence type="ECO:0000313" key="13">
    <source>
        <dbReference type="Proteomes" id="UP001153620"/>
    </source>
</evidence>
<evidence type="ECO:0000256" key="2">
    <source>
        <dbReference type="ARBA" id="ARBA00022692"/>
    </source>
</evidence>
<feature type="repeat" description="Cys-rich GLG1" evidence="8">
    <location>
        <begin position="1269"/>
        <end position="1329"/>
    </location>
</feature>
<feature type="transmembrane region" description="Helical" evidence="10">
    <location>
        <begin position="338"/>
        <end position="357"/>
    </location>
</feature>
<dbReference type="InterPro" id="IPR001893">
    <property type="entry name" value="Cys-rich_GLG1_repeat"/>
</dbReference>
<evidence type="ECO:0000256" key="6">
    <source>
        <dbReference type="ARBA" id="ARBA00023136"/>
    </source>
</evidence>
<keyword evidence="2 10" id="KW-0812">Transmembrane</keyword>
<evidence type="ECO:0000256" key="9">
    <source>
        <dbReference type="SAM" id="Coils"/>
    </source>
</evidence>
<evidence type="ECO:0000256" key="4">
    <source>
        <dbReference type="ARBA" id="ARBA00022737"/>
    </source>
</evidence>
<feature type="repeat" description="Cys-rich GLG1" evidence="8">
    <location>
        <begin position="757"/>
        <end position="815"/>
    </location>
</feature>
<keyword evidence="6 10" id="KW-0472">Membrane</keyword>
<feature type="repeat" description="Cys-rich GLG1" evidence="8">
    <location>
        <begin position="1140"/>
        <end position="1202"/>
    </location>
</feature>
<keyword evidence="4" id="KW-0677">Repeat</keyword>
<dbReference type="InterPro" id="IPR017873">
    <property type="entry name" value="Cys-rich_GLG1_repeat_euk"/>
</dbReference>
<dbReference type="SUPFAM" id="SSF48371">
    <property type="entry name" value="ARM repeat"/>
    <property type="match status" value="1"/>
</dbReference>
<feature type="chain" id="PRO_5040485677" description="Golgi apparatus protein 1" evidence="11">
    <location>
        <begin position="23"/>
        <end position="1655"/>
    </location>
</feature>
<dbReference type="GO" id="GO:0017134">
    <property type="term" value="F:fibroblast growth factor binding"/>
    <property type="evidence" value="ECO:0007669"/>
    <property type="project" value="TreeGrafter"/>
</dbReference>
<protein>
    <recommendedName>
        <fullName evidence="14">Golgi apparatus protein 1</fullName>
    </recommendedName>
</protein>
<gene>
    <name evidence="12" type="ORF">CHIRRI_LOCUS11646</name>
</gene>
<feature type="transmembrane region" description="Helical" evidence="10">
    <location>
        <begin position="391"/>
        <end position="417"/>
    </location>
</feature>
<feature type="repeat" description="Cys-rich GLG1" evidence="8">
    <location>
        <begin position="1515"/>
        <end position="1575"/>
    </location>
</feature>
<evidence type="ECO:0000256" key="3">
    <source>
        <dbReference type="ARBA" id="ARBA00022729"/>
    </source>
</evidence>
<proteinExistence type="predicted"/>
<dbReference type="PROSITE" id="PS51289">
    <property type="entry name" value="GLG1_C_RICH"/>
    <property type="match status" value="7"/>
</dbReference>
<keyword evidence="3 11" id="KW-0732">Signal</keyword>
<feature type="repeat" description="Cys-rich GLG1" evidence="8">
    <location>
        <begin position="945"/>
        <end position="1007"/>
    </location>
</feature>
<dbReference type="PANTHER" id="PTHR11884">
    <property type="entry name" value="SELECTIN LIGAND RELATED"/>
    <property type="match status" value="1"/>
</dbReference>
<keyword evidence="13" id="KW-1185">Reference proteome</keyword>
<keyword evidence="9" id="KW-0175">Coiled coil</keyword>
<dbReference type="OrthoDB" id="2015434at2759"/>
<dbReference type="Pfam" id="PF00839">
    <property type="entry name" value="Cys_rich_FGFR"/>
    <property type="match status" value="14"/>
</dbReference>
<evidence type="ECO:0000256" key="7">
    <source>
        <dbReference type="ARBA" id="ARBA00023180"/>
    </source>
</evidence>
<reference evidence="12" key="1">
    <citation type="submission" date="2022-01" db="EMBL/GenBank/DDBJ databases">
        <authorList>
            <person name="King R."/>
        </authorList>
    </citation>
    <scope>NUCLEOTIDE SEQUENCE</scope>
</reference>
<evidence type="ECO:0000256" key="5">
    <source>
        <dbReference type="ARBA" id="ARBA00022989"/>
    </source>
</evidence>
<feature type="repeat" description="Cys-rich GLG1" evidence="8">
    <location>
        <begin position="1385"/>
        <end position="1452"/>
    </location>
</feature>
<evidence type="ECO:0000256" key="10">
    <source>
        <dbReference type="SAM" id="Phobius"/>
    </source>
</evidence>
<evidence type="ECO:0008006" key="14">
    <source>
        <dbReference type="Google" id="ProtNLM"/>
    </source>
</evidence>
<dbReference type="InterPro" id="IPR016024">
    <property type="entry name" value="ARM-type_fold"/>
</dbReference>
<dbReference type="PANTHER" id="PTHR11884:SF1">
    <property type="entry name" value="GOLGI APPARATUS PROTEIN 1"/>
    <property type="match status" value="1"/>
</dbReference>